<evidence type="ECO:0000313" key="1">
    <source>
        <dbReference type="EMBL" id="EMS81236.1"/>
    </source>
</evidence>
<gene>
    <name evidence="1" type="ORF">Dpo_1c03760</name>
</gene>
<organism evidence="1 2">
    <name type="scientific">Desulfotignum phosphitoxidans DSM 13687</name>
    <dbReference type="NCBI Taxonomy" id="1286635"/>
    <lineage>
        <taxon>Bacteria</taxon>
        <taxon>Pseudomonadati</taxon>
        <taxon>Thermodesulfobacteriota</taxon>
        <taxon>Desulfobacteria</taxon>
        <taxon>Desulfobacterales</taxon>
        <taxon>Desulfobacteraceae</taxon>
        <taxon>Desulfotignum</taxon>
    </lineage>
</organism>
<reference evidence="1 2" key="1">
    <citation type="journal article" date="2013" name="Genome Announc.">
        <title>Draft Genome Sequence of Desulfotignum phosphitoxidans DSM 13687 Strain FiPS-3.</title>
        <authorList>
            <person name="Poehlein A."/>
            <person name="Daniel R."/>
            <person name="Simeonova D.D."/>
        </authorList>
    </citation>
    <scope>NUCLEOTIDE SEQUENCE [LARGE SCALE GENOMIC DNA]</scope>
    <source>
        <strain evidence="1 2">DSM 13687</strain>
    </source>
</reference>
<dbReference type="CDD" id="cd22231">
    <property type="entry name" value="RHH_NikR_HicB-like"/>
    <property type="match status" value="1"/>
</dbReference>
<protein>
    <recommendedName>
        <fullName evidence="3">Transcriptional regulator, CopG family</fullName>
    </recommendedName>
</protein>
<dbReference type="AlphaFoldDB" id="S0G7W9"/>
<keyword evidence="2" id="KW-1185">Reference proteome</keyword>
<dbReference type="EMBL" id="APJX01000001">
    <property type="protein sequence ID" value="EMS81236.1"/>
    <property type="molecule type" value="Genomic_DNA"/>
</dbReference>
<sequence length="83" mass="9587">MWRYKSGMKTKTSITLSQDILRAIDAHMGAYRSRSDFIETAARVFIEHLEKKEAELRDLEIINKHADALNHEAEDVLGYQVPI</sequence>
<dbReference type="Proteomes" id="UP000014216">
    <property type="component" value="Unassembled WGS sequence"/>
</dbReference>
<dbReference type="SUPFAM" id="SSF47598">
    <property type="entry name" value="Ribbon-helix-helix"/>
    <property type="match status" value="1"/>
</dbReference>
<accession>S0G7W9</accession>
<proteinExistence type="predicted"/>
<comment type="caution">
    <text evidence="1">The sequence shown here is derived from an EMBL/GenBank/DDBJ whole genome shotgun (WGS) entry which is preliminary data.</text>
</comment>
<dbReference type="InterPro" id="IPR010985">
    <property type="entry name" value="Ribbon_hlx_hlx"/>
</dbReference>
<dbReference type="GO" id="GO:0006355">
    <property type="term" value="P:regulation of DNA-templated transcription"/>
    <property type="evidence" value="ECO:0007669"/>
    <property type="project" value="InterPro"/>
</dbReference>
<evidence type="ECO:0008006" key="3">
    <source>
        <dbReference type="Google" id="ProtNLM"/>
    </source>
</evidence>
<evidence type="ECO:0000313" key="2">
    <source>
        <dbReference type="Proteomes" id="UP000014216"/>
    </source>
</evidence>
<name>S0G7W9_9BACT</name>